<organism evidence="1">
    <name type="scientific">Spodoptera frugiperda</name>
    <name type="common">Fall armyworm</name>
    <dbReference type="NCBI Taxonomy" id="7108"/>
    <lineage>
        <taxon>Eukaryota</taxon>
        <taxon>Metazoa</taxon>
        <taxon>Ecdysozoa</taxon>
        <taxon>Arthropoda</taxon>
        <taxon>Hexapoda</taxon>
        <taxon>Insecta</taxon>
        <taxon>Pterygota</taxon>
        <taxon>Neoptera</taxon>
        <taxon>Endopterygota</taxon>
        <taxon>Lepidoptera</taxon>
        <taxon>Glossata</taxon>
        <taxon>Ditrysia</taxon>
        <taxon>Noctuoidea</taxon>
        <taxon>Noctuidae</taxon>
        <taxon>Amphipyrinae</taxon>
        <taxon>Spodoptera</taxon>
    </lineage>
</organism>
<dbReference type="AlphaFoldDB" id="A0A2H1WI41"/>
<proteinExistence type="predicted"/>
<reference evidence="1" key="1">
    <citation type="submission" date="2016-07" db="EMBL/GenBank/DDBJ databases">
        <authorList>
            <person name="Bretaudeau A."/>
        </authorList>
    </citation>
    <scope>NUCLEOTIDE SEQUENCE</scope>
    <source>
        <strain evidence="1">Rice</strain>
        <tissue evidence="1">Whole body</tissue>
    </source>
</reference>
<gene>
    <name evidence="1" type="ORF">SFRICE_026269</name>
</gene>
<protein>
    <submittedName>
        <fullName evidence="1">SFRICE_026269</fullName>
    </submittedName>
</protein>
<accession>A0A2H1WI41</accession>
<dbReference type="EMBL" id="ODYU01008811">
    <property type="protein sequence ID" value="SOQ52735.1"/>
    <property type="molecule type" value="Genomic_DNA"/>
</dbReference>
<evidence type="ECO:0000313" key="1">
    <source>
        <dbReference type="EMBL" id="SOQ52735.1"/>
    </source>
</evidence>
<sequence length="102" mass="11642">MLEAHIHEQHSASHNTAIAVLMWENNNSAQMGRFNRSDMTTSQKTEVKQRLRCMSKVTGGPIFQIPVSPTTLKLLTSKNRTCNVRLCSKFHPDPFSHFDMIE</sequence>
<name>A0A2H1WI41_SPOFR</name>